<keyword evidence="3" id="KW-1185">Reference proteome</keyword>
<reference evidence="2" key="1">
    <citation type="submission" date="2020-11" db="EMBL/GenBank/DDBJ databases">
        <authorList>
            <person name="Tran Van P."/>
        </authorList>
    </citation>
    <scope>NUCLEOTIDE SEQUENCE</scope>
</reference>
<feature type="transmembrane region" description="Helical" evidence="1">
    <location>
        <begin position="92"/>
        <end position="112"/>
    </location>
</feature>
<dbReference type="EMBL" id="CAJPIZ010000484">
    <property type="protein sequence ID" value="CAG2101546.1"/>
    <property type="molecule type" value="Genomic_DNA"/>
</dbReference>
<dbReference type="AlphaFoldDB" id="A0A7R9KFT7"/>
<feature type="transmembrane region" description="Helical" evidence="1">
    <location>
        <begin position="52"/>
        <end position="72"/>
    </location>
</feature>
<dbReference type="OrthoDB" id="6505003at2759"/>
<keyword evidence="1" id="KW-0812">Transmembrane</keyword>
<feature type="transmembrane region" description="Helical" evidence="1">
    <location>
        <begin position="166"/>
        <end position="183"/>
    </location>
</feature>
<gene>
    <name evidence="2" type="ORF">OSB1V03_LOCUS1592</name>
</gene>
<protein>
    <submittedName>
        <fullName evidence="2">Uncharacterized protein</fullName>
    </submittedName>
</protein>
<sequence>MTRKPKVKLSVSPDYPLPPELRQHDCGTHPYVRGLTSHRWADERRHRLHHPVIMFVALILAFIRSIFGYLMPRDRQLAIYVGDYPYFLNVKAQLNLAQVTHSLFGMLALLYYRYLFYKKKYPFPEAPIRLMGGAVTPRSVGLFDEAVIIEMCKSAKFRFNHTKRSTNAFGLIVFVFCLLPVHLGANDWSLFPIYFPWCVINGLAYRYGFNISHWTYTYFFLARMKQTRLMINAQYVKYGVFTITSYLRVVSSVAEEAKKAYKPLNKLQITLKQNSSLCRLKLMAFIEKVGKKDDLPIDRTCEWPQTPKSGYIFNQLHRAKYIDNWLFT</sequence>
<evidence type="ECO:0000313" key="2">
    <source>
        <dbReference type="EMBL" id="CAD7621116.1"/>
    </source>
</evidence>
<keyword evidence="1" id="KW-1133">Transmembrane helix</keyword>
<organism evidence="2">
    <name type="scientific">Medioppia subpectinata</name>
    <dbReference type="NCBI Taxonomy" id="1979941"/>
    <lineage>
        <taxon>Eukaryota</taxon>
        <taxon>Metazoa</taxon>
        <taxon>Ecdysozoa</taxon>
        <taxon>Arthropoda</taxon>
        <taxon>Chelicerata</taxon>
        <taxon>Arachnida</taxon>
        <taxon>Acari</taxon>
        <taxon>Acariformes</taxon>
        <taxon>Sarcoptiformes</taxon>
        <taxon>Oribatida</taxon>
        <taxon>Brachypylina</taxon>
        <taxon>Oppioidea</taxon>
        <taxon>Oppiidae</taxon>
        <taxon>Medioppia</taxon>
    </lineage>
</organism>
<dbReference type="EMBL" id="OC855059">
    <property type="protein sequence ID" value="CAD7621116.1"/>
    <property type="molecule type" value="Genomic_DNA"/>
</dbReference>
<name>A0A7R9KFT7_9ACAR</name>
<evidence type="ECO:0000313" key="3">
    <source>
        <dbReference type="Proteomes" id="UP000759131"/>
    </source>
</evidence>
<feature type="transmembrane region" description="Helical" evidence="1">
    <location>
        <begin position="203"/>
        <end position="221"/>
    </location>
</feature>
<keyword evidence="1" id="KW-0472">Membrane</keyword>
<accession>A0A7R9KFT7</accession>
<proteinExistence type="predicted"/>
<evidence type="ECO:0000256" key="1">
    <source>
        <dbReference type="SAM" id="Phobius"/>
    </source>
</evidence>
<dbReference type="Proteomes" id="UP000759131">
    <property type="component" value="Unassembled WGS sequence"/>
</dbReference>